<dbReference type="InterPro" id="IPR008972">
    <property type="entry name" value="Cupredoxin"/>
</dbReference>
<dbReference type="SUPFAM" id="SSF49503">
    <property type="entry name" value="Cupredoxins"/>
    <property type="match status" value="1"/>
</dbReference>
<name>A0A419DFK8_9BACT</name>
<feature type="domain" description="EfeO-type cupredoxin-like" evidence="3">
    <location>
        <begin position="263"/>
        <end position="346"/>
    </location>
</feature>
<sequence>MDQLILAFVTGLTAGGLSCIALQGGLLASVVLDDENEYLKDKGHKQPPKARPIVLFLIAKLLTYSVLGFLLGVLGSFISLSPIVRGYLQVLIGIFIIGVALHILKVHPIFRYFSIQPPKALRKYIRKQTKHKGDLGALFMGALTVFIPCAVTQATMLIAVSSGSGLYGAAIMFSFILGTSPVFFVLGYLATSLSERLNRVFLRILAVLVIFMGVFSIVTGASLAGIRIPDISVSKEASQEECTGSACPVDSKGSASEPEIVNGVQAVTINITDDDGYVPNKIRVKKNVPVKVTLKTQKTFGCARAFVIPSLNIQKILPQTGEETFEFTPDKKGTVDFSCSMGMYTGSFEVAE</sequence>
<dbReference type="InterPro" id="IPR028096">
    <property type="entry name" value="EfeO_Cupredoxin"/>
</dbReference>
<keyword evidence="1" id="KW-0812">Transmembrane</keyword>
<keyword evidence="1" id="KW-1133">Transmembrane helix</keyword>
<protein>
    <submittedName>
        <fullName evidence="4">Sulfite exporter TauE/SafE family protein</fullName>
    </submittedName>
</protein>
<dbReference type="InterPro" id="IPR039447">
    <property type="entry name" value="UreH-like_TM_dom"/>
</dbReference>
<accession>A0A419DFK8</accession>
<dbReference type="Pfam" id="PF13473">
    <property type="entry name" value="Cupredoxin_1"/>
    <property type="match status" value="1"/>
</dbReference>
<feature type="transmembrane region" description="Helical" evidence="1">
    <location>
        <begin position="6"/>
        <end position="32"/>
    </location>
</feature>
<gene>
    <name evidence="4" type="ORF">C4544_01590</name>
</gene>
<comment type="caution">
    <text evidence="4">The sequence shown here is derived from an EMBL/GenBank/DDBJ whole genome shotgun (WGS) entry which is preliminary data.</text>
</comment>
<reference evidence="4 5" key="1">
    <citation type="journal article" date="2017" name="ISME J.">
        <title>Energy and carbon metabolisms in a deep terrestrial subsurface fluid microbial community.</title>
        <authorList>
            <person name="Momper L."/>
            <person name="Jungbluth S.P."/>
            <person name="Lee M.D."/>
            <person name="Amend J.P."/>
        </authorList>
    </citation>
    <scope>NUCLEOTIDE SEQUENCE [LARGE SCALE GENOMIC DNA]</scope>
    <source>
        <strain evidence="4">SURF_29</strain>
    </source>
</reference>
<dbReference type="Proteomes" id="UP000285655">
    <property type="component" value="Unassembled WGS sequence"/>
</dbReference>
<feature type="domain" description="Urease accessory protein UreH-like transmembrane" evidence="2">
    <location>
        <begin position="7"/>
        <end position="214"/>
    </location>
</feature>
<evidence type="ECO:0000313" key="5">
    <source>
        <dbReference type="Proteomes" id="UP000285655"/>
    </source>
</evidence>
<evidence type="ECO:0000259" key="3">
    <source>
        <dbReference type="Pfam" id="PF13473"/>
    </source>
</evidence>
<feature type="transmembrane region" description="Helical" evidence="1">
    <location>
        <begin position="201"/>
        <end position="226"/>
    </location>
</feature>
<evidence type="ECO:0000256" key="1">
    <source>
        <dbReference type="SAM" id="Phobius"/>
    </source>
</evidence>
<dbReference type="Pfam" id="PF13386">
    <property type="entry name" value="DsbD_2"/>
    <property type="match status" value="1"/>
</dbReference>
<proteinExistence type="predicted"/>
<feature type="transmembrane region" description="Helical" evidence="1">
    <location>
        <begin position="135"/>
        <end position="160"/>
    </location>
</feature>
<dbReference type="AlphaFoldDB" id="A0A419DFK8"/>
<keyword evidence="1" id="KW-0472">Membrane</keyword>
<feature type="transmembrane region" description="Helical" evidence="1">
    <location>
        <begin position="90"/>
        <end position="114"/>
    </location>
</feature>
<dbReference type="PANTHER" id="PTHR42208">
    <property type="entry name" value="HEAVY METAL TRANSPORTER-RELATED"/>
    <property type="match status" value="1"/>
</dbReference>
<dbReference type="PANTHER" id="PTHR42208:SF1">
    <property type="entry name" value="HEAVY METAL TRANSPORTER"/>
    <property type="match status" value="1"/>
</dbReference>
<dbReference type="EMBL" id="QZJW01000008">
    <property type="protein sequence ID" value="RJO61865.1"/>
    <property type="molecule type" value="Genomic_DNA"/>
</dbReference>
<dbReference type="Gene3D" id="2.60.40.420">
    <property type="entry name" value="Cupredoxins - blue copper proteins"/>
    <property type="match status" value="1"/>
</dbReference>
<evidence type="ECO:0000313" key="4">
    <source>
        <dbReference type="EMBL" id="RJO61865.1"/>
    </source>
</evidence>
<organism evidence="4 5">
    <name type="scientific">candidate division WS5 bacterium</name>
    <dbReference type="NCBI Taxonomy" id="2093353"/>
    <lineage>
        <taxon>Bacteria</taxon>
        <taxon>candidate division WS5</taxon>
    </lineage>
</organism>
<feature type="transmembrane region" description="Helical" evidence="1">
    <location>
        <begin position="166"/>
        <end position="189"/>
    </location>
</feature>
<evidence type="ECO:0000259" key="2">
    <source>
        <dbReference type="Pfam" id="PF13386"/>
    </source>
</evidence>
<feature type="transmembrane region" description="Helical" evidence="1">
    <location>
        <begin position="53"/>
        <end position="78"/>
    </location>
</feature>